<dbReference type="GO" id="GO:0016987">
    <property type="term" value="F:sigma factor activity"/>
    <property type="evidence" value="ECO:0007669"/>
    <property type="project" value="InterPro"/>
</dbReference>
<accession>A0A6N7XK40</accession>
<dbReference type="GO" id="GO:0006352">
    <property type="term" value="P:DNA-templated transcription initiation"/>
    <property type="evidence" value="ECO:0007669"/>
    <property type="project" value="InterPro"/>
</dbReference>
<proteinExistence type="predicted"/>
<dbReference type="CDD" id="cd06171">
    <property type="entry name" value="Sigma70_r4"/>
    <property type="match status" value="1"/>
</dbReference>
<dbReference type="EMBL" id="VUNA01000001">
    <property type="protein sequence ID" value="MST69961.1"/>
    <property type="molecule type" value="Genomic_DNA"/>
</dbReference>
<reference evidence="2 3" key="1">
    <citation type="submission" date="2019-08" db="EMBL/GenBank/DDBJ databases">
        <title>In-depth cultivation of the pig gut microbiome towards novel bacterial diversity and tailored functional studies.</title>
        <authorList>
            <person name="Wylensek D."/>
            <person name="Hitch T.C.A."/>
            <person name="Clavel T."/>
        </authorList>
    </citation>
    <scope>NUCLEOTIDE SEQUENCE [LARGE SCALE GENOMIC DNA]</scope>
    <source>
        <strain evidence="2 3">WCA-MUC-591-APC-4B</strain>
    </source>
</reference>
<dbReference type="InterPro" id="IPR013249">
    <property type="entry name" value="RNA_pol_sigma70_r4_t2"/>
</dbReference>
<keyword evidence="3" id="KW-1185">Reference proteome</keyword>
<dbReference type="Proteomes" id="UP000469424">
    <property type="component" value="Unassembled WGS sequence"/>
</dbReference>
<dbReference type="InterPro" id="IPR013324">
    <property type="entry name" value="RNA_pol_sigma_r3/r4-like"/>
</dbReference>
<protein>
    <submittedName>
        <fullName evidence="2">Sigma-70 family RNA polymerase sigma factor</fullName>
    </submittedName>
</protein>
<dbReference type="RefSeq" id="WP_154553515.1">
    <property type="nucleotide sequence ID" value="NZ_VUNA01000001.1"/>
</dbReference>
<gene>
    <name evidence="2" type="ORF">FYJ65_01165</name>
</gene>
<organism evidence="2 3">
    <name type="scientific">Mogibacterium kristiansenii</name>
    <dbReference type="NCBI Taxonomy" id="2606708"/>
    <lineage>
        <taxon>Bacteria</taxon>
        <taxon>Bacillati</taxon>
        <taxon>Bacillota</taxon>
        <taxon>Clostridia</taxon>
        <taxon>Peptostreptococcales</taxon>
        <taxon>Anaerovoracaceae</taxon>
        <taxon>Mogibacterium</taxon>
    </lineage>
</organism>
<dbReference type="Gene3D" id="1.10.10.10">
    <property type="entry name" value="Winged helix-like DNA-binding domain superfamily/Winged helix DNA-binding domain"/>
    <property type="match status" value="1"/>
</dbReference>
<sequence>MTKDNNYSVEPVWDENDDLAEMMDAVLGAPGLRNACLPNPDCSWAMFIGDKDMEEGINSLPPLEQEILKLFFLEGLPLMDIASRLDISTGLVHGHIKSMKVRLRCYV</sequence>
<comment type="caution">
    <text evidence="2">The sequence shown here is derived from an EMBL/GenBank/DDBJ whole genome shotgun (WGS) entry which is preliminary data.</text>
</comment>
<dbReference type="AlphaFoldDB" id="A0A6N7XK40"/>
<dbReference type="SUPFAM" id="SSF88659">
    <property type="entry name" value="Sigma3 and sigma4 domains of RNA polymerase sigma factors"/>
    <property type="match status" value="1"/>
</dbReference>
<feature type="domain" description="RNA polymerase sigma factor 70 region 4 type 2" evidence="1">
    <location>
        <begin position="55"/>
        <end position="96"/>
    </location>
</feature>
<dbReference type="Pfam" id="PF08281">
    <property type="entry name" value="Sigma70_r4_2"/>
    <property type="match status" value="1"/>
</dbReference>
<dbReference type="GO" id="GO:0003677">
    <property type="term" value="F:DNA binding"/>
    <property type="evidence" value="ECO:0007669"/>
    <property type="project" value="InterPro"/>
</dbReference>
<evidence type="ECO:0000259" key="1">
    <source>
        <dbReference type="Pfam" id="PF08281"/>
    </source>
</evidence>
<evidence type="ECO:0000313" key="2">
    <source>
        <dbReference type="EMBL" id="MST69961.1"/>
    </source>
</evidence>
<name>A0A6N7XK40_9FIRM</name>
<evidence type="ECO:0000313" key="3">
    <source>
        <dbReference type="Proteomes" id="UP000469424"/>
    </source>
</evidence>
<dbReference type="InterPro" id="IPR036388">
    <property type="entry name" value="WH-like_DNA-bd_sf"/>
</dbReference>